<accession>A0A8S5NMB0</accession>
<reference evidence="1" key="1">
    <citation type="journal article" date="2021" name="Proc. Natl. Acad. Sci. U.S.A.">
        <title>A Catalog of Tens of Thousands of Viruses from Human Metagenomes Reveals Hidden Associations with Chronic Diseases.</title>
        <authorList>
            <person name="Tisza M.J."/>
            <person name="Buck C.B."/>
        </authorList>
    </citation>
    <scope>NUCLEOTIDE SEQUENCE</scope>
    <source>
        <strain evidence="1">CtFbs2</strain>
    </source>
</reference>
<keyword evidence="1" id="KW-0687">Ribonucleoprotein</keyword>
<proteinExistence type="predicted"/>
<keyword evidence="1" id="KW-0689">Ribosomal protein</keyword>
<name>A0A8S5NMB0_9CAUD</name>
<organism evidence="1">
    <name type="scientific">Siphoviridae sp. ctFbs2</name>
    <dbReference type="NCBI Taxonomy" id="2826213"/>
    <lineage>
        <taxon>Viruses</taxon>
        <taxon>Duplodnaviria</taxon>
        <taxon>Heunggongvirae</taxon>
        <taxon>Uroviricota</taxon>
        <taxon>Caudoviricetes</taxon>
    </lineage>
</organism>
<protein>
    <submittedName>
        <fullName evidence="1">30S ribosomal protein S11</fullName>
    </submittedName>
</protein>
<evidence type="ECO:0000313" key="1">
    <source>
        <dbReference type="EMBL" id="DAD95500.1"/>
    </source>
</evidence>
<sequence length="92" mass="10274">MSVATTGKEYLTVSEIKHFDLFTESPPHNCLYCIYGNVVPSDYDELVGDHLACMVHSAEDVKSKKFIGVPKPNRDFKRTFCPDCGAEAVEDD</sequence>
<dbReference type="EMBL" id="BK015193">
    <property type="protein sequence ID" value="DAD95500.1"/>
    <property type="molecule type" value="Genomic_DNA"/>
</dbReference>